<dbReference type="HOGENOM" id="CLU_2498127_0_0_1"/>
<dbReference type="AlphaFoldDB" id="A0A0C3CK63"/>
<reference evidence="1 2" key="1">
    <citation type="submission" date="2014-04" db="EMBL/GenBank/DDBJ databases">
        <authorList>
            <consortium name="DOE Joint Genome Institute"/>
            <person name="Kuo A."/>
            <person name="Gay G."/>
            <person name="Dore J."/>
            <person name="Kohler A."/>
            <person name="Nagy L.G."/>
            <person name="Floudas D."/>
            <person name="Copeland A."/>
            <person name="Barry K.W."/>
            <person name="Cichocki N."/>
            <person name="Veneault-Fourrey C."/>
            <person name="LaButti K."/>
            <person name="Lindquist E.A."/>
            <person name="Lipzen A."/>
            <person name="Lundell T."/>
            <person name="Morin E."/>
            <person name="Murat C."/>
            <person name="Sun H."/>
            <person name="Tunlid A."/>
            <person name="Henrissat B."/>
            <person name="Grigoriev I.V."/>
            <person name="Hibbett D.S."/>
            <person name="Martin F."/>
            <person name="Nordberg H.P."/>
            <person name="Cantor M.N."/>
            <person name="Hua S.X."/>
        </authorList>
    </citation>
    <scope>NUCLEOTIDE SEQUENCE [LARGE SCALE GENOMIC DNA]</scope>
    <source>
        <strain evidence="2">h7</strain>
    </source>
</reference>
<accession>A0A0C3CK63</accession>
<evidence type="ECO:0000313" key="1">
    <source>
        <dbReference type="EMBL" id="KIM44514.1"/>
    </source>
</evidence>
<dbReference type="Proteomes" id="UP000053424">
    <property type="component" value="Unassembled WGS sequence"/>
</dbReference>
<reference evidence="2" key="2">
    <citation type="submission" date="2015-01" db="EMBL/GenBank/DDBJ databases">
        <title>Evolutionary Origins and Diversification of the Mycorrhizal Mutualists.</title>
        <authorList>
            <consortium name="DOE Joint Genome Institute"/>
            <consortium name="Mycorrhizal Genomics Consortium"/>
            <person name="Kohler A."/>
            <person name="Kuo A."/>
            <person name="Nagy L.G."/>
            <person name="Floudas D."/>
            <person name="Copeland A."/>
            <person name="Barry K.W."/>
            <person name="Cichocki N."/>
            <person name="Veneault-Fourrey C."/>
            <person name="LaButti K."/>
            <person name="Lindquist E.A."/>
            <person name="Lipzen A."/>
            <person name="Lundell T."/>
            <person name="Morin E."/>
            <person name="Murat C."/>
            <person name="Riley R."/>
            <person name="Ohm R."/>
            <person name="Sun H."/>
            <person name="Tunlid A."/>
            <person name="Henrissat B."/>
            <person name="Grigoriev I.V."/>
            <person name="Hibbett D.S."/>
            <person name="Martin F."/>
        </authorList>
    </citation>
    <scope>NUCLEOTIDE SEQUENCE [LARGE SCALE GENOMIC DNA]</scope>
    <source>
        <strain evidence="2">h7</strain>
    </source>
</reference>
<name>A0A0C3CK63_HEBCY</name>
<keyword evidence="2" id="KW-1185">Reference proteome</keyword>
<organism evidence="1 2">
    <name type="scientific">Hebeloma cylindrosporum</name>
    <dbReference type="NCBI Taxonomy" id="76867"/>
    <lineage>
        <taxon>Eukaryota</taxon>
        <taxon>Fungi</taxon>
        <taxon>Dikarya</taxon>
        <taxon>Basidiomycota</taxon>
        <taxon>Agaricomycotina</taxon>
        <taxon>Agaricomycetes</taxon>
        <taxon>Agaricomycetidae</taxon>
        <taxon>Agaricales</taxon>
        <taxon>Agaricineae</taxon>
        <taxon>Hymenogastraceae</taxon>
        <taxon>Hebeloma</taxon>
    </lineage>
</organism>
<protein>
    <submittedName>
        <fullName evidence="1">Uncharacterized protein</fullName>
    </submittedName>
</protein>
<proteinExistence type="predicted"/>
<sequence length="86" mass="9933">MVYDSSQSDESKVSDFFCLMDKCYKGKPWWQKDKNLSIMRPCCEPPPGSQVRHFSFRSQSGGTSIILRDHEACLQVYVGFQNIHIL</sequence>
<gene>
    <name evidence="1" type="ORF">M413DRAFT_354960</name>
</gene>
<dbReference type="EMBL" id="KN831773">
    <property type="protein sequence ID" value="KIM44514.1"/>
    <property type="molecule type" value="Genomic_DNA"/>
</dbReference>
<evidence type="ECO:0000313" key="2">
    <source>
        <dbReference type="Proteomes" id="UP000053424"/>
    </source>
</evidence>